<protein>
    <submittedName>
        <fullName evidence="2">Addiction module protein</fullName>
    </submittedName>
</protein>
<dbReference type="Pfam" id="PF09720">
    <property type="entry name" value="Unstab_antitox"/>
    <property type="match status" value="1"/>
</dbReference>
<keyword evidence="3" id="KW-1185">Reference proteome</keyword>
<dbReference type="NCBIfam" id="TIGR02574">
    <property type="entry name" value="stabl_TIGR02574"/>
    <property type="match status" value="1"/>
</dbReference>
<dbReference type="EMBL" id="CP130612">
    <property type="protein sequence ID" value="WKW12385.1"/>
    <property type="molecule type" value="Genomic_DNA"/>
</dbReference>
<evidence type="ECO:0000313" key="3">
    <source>
        <dbReference type="Proteomes" id="UP001229955"/>
    </source>
</evidence>
<proteinExistence type="predicted"/>
<dbReference type="KEGG" id="pspc:Strain318_001669"/>
<reference evidence="2" key="1">
    <citation type="submission" date="2023-07" db="EMBL/GenBank/DDBJ databases">
        <authorList>
            <person name="Haufschild T."/>
            <person name="Kallscheuer N."/>
            <person name="Hammer J."/>
            <person name="Kohn T."/>
            <person name="Kabuu M."/>
            <person name="Jogler M."/>
            <person name="Wohfarth N."/>
            <person name="Heuer A."/>
            <person name="Rohde M."/>
            <person name="van Teeseling M.C.F."/>
            <person name="Jogler C."/>
        </authorList>
    </citation>
    <scope>NUCLEOTIDE SEQUENCE</scope>
    <source>
        <strain evidence="1">Strain 138</strain>
        <strain evidence="2">Strain 318</strain>
    </source>
</reference>
<name>A0AA49K037_9BACT</name>
<dbReference type="RefSeq" id="WP_367885261.1">
    <property type="nucleotide sequence ID" value="NZ_CP130612.1"/>
</dbReference>
<dbReference type="EMBL" id="CP130613">
    <property type="protein sequence ID" value="WKW15292.1"/>
    <property type="molecule type" value="Genomic_DNA"/>
</dbReference>
<evidence type="ECO:0000313" key="1">
    <source>
        <dbReference type="EMBL" id="WKW12385.1"/>
    </source>
</evidence>
<accession>A0AA49JUK7</accession>
<accession>A0AA49K037</accession>
<evidence type="ECO:0000313" key="2">
    <source>
        <dbReference type="EMBL" id="WKW15292.1"/>
    </source>
</evidence>
<sequence length="81" mass="8718">MSKAPVDMATLTALSPEERLQLIGELWDSLSVAEIEALAPISVSFGDELERRARAVREGAEPLISLDEALRRAQAADESPG</sequence>
<gene>
    <name evidence="1" type="ORF">Strain138_001670</name>
    <name evidence="2" type="ORF">Strain318_001669</name>
</gene>
<dbReference type="InterPro" id="IPR013406">
    <property type="entry name" value="CHP02574_addiction_mod"/>
</dbReference>
<organism evidence="2 3">
    <name type="scientific">Pseudogemmatithrix spongiicola</name>
    <dbReference type="NCBI Taxonomy" id="3062599"/>
    <lineage>
        <taxon>Bacteria</taxon>
        <taxon>Pseudomonadati</taxon>
        <taxon>Gemmatimonadota</taxon>
        <taxon>Gemmatimonadia</taxon>
        <taxon>Gemmatimonadales</taxon>
        <taxon>Gemmatimonadaceae</taxon>
        <taxon>Pseudogemmatithrix</taxon>
    </lineage>
</organism>
<dbReference type="Proteomes" id="UP001229955">
    <property type="component" value="Chromosome"/>
</dbReference>
<dbReference type="AlphaFoldDB" id="A0AA49K037"/>